<feature type="compositionally biased region" description="Polar residues" evidence="1">
    <location>
        <begin position="150"/>
        <end position="165"/>
    </location>
</feature>
<feature type="domain" description="Arrestin-like N-terminal" evidence="2">
    <location>
        <begin position="96"/>
        <end position="213"/>
    </location>
</feature>
<reference evidence="3" key="1">
    <citation type="submission" date="2021-02" db="EMBL/GenBank/DDBJ databases">
        <title>Psilocybe cubensis genome.</title>
        <authorList>
            <person name="Mckernan K.J."/>
            <person name="Crawford S."/>
            <person name="Trippe A."/>
            <person name="Kane L.T."/>
            <person name="Mclaughlin S."/>
        </authorList>
    </citation>
    <scope>NUCLEOTIDE SEQUENCE [LARGE SCALE GENOMIC DNA]</scope>
    <source>
        <strain evidence="3">MGC-MH-2018</strain>
    </source>
</reference>
<protein>
    <recommendedName>
        <fullName evidence="2">Arrestin-like N-terminal domain-containing protein</fullName>
    </recommendedName>
</protein>
<dbReference type="InterPro" id="IPR014752">
    <property type="entry name" value="Arrestin-like_C"/>
</dbReference>
<evidence type="ECO:0000256" key="1">
    <source>
        <dbReference type="SAM" id="MobiDB-lite"/>
    </source>
</evidence>
<gene>
    <name evidence="3" type="ORF">JR316_004889</name>
</gene>
<feature type="compositionally biased region" description="Polar residues" evidence="1">
    <location>
        <begin position="22"/>
        <end position="31"/>
    </location>
</feature>
<feature type="region of interest" description="Disordered" evidence="1">
    <location>
        <begin position="150"/>
        <end position="193"/>
    </location>
</feature>
<dbReference type="AlphaFoldDB" id="A0A8H7XYW0"/>
<organism evidence="3">
    <name type="scientific">Psilocybe cubensis</name>
    <name type="common">Psychedelic mushroom</name>
    <name type="synonym">Stropharia cubensis</name>
    <dbReference type="NCBI Taxonomy" id="181762"/>
    <lineage>
        <taxon>Eukaryota</taxon>
        <taxon>Fungi</taxon>
        <taxon>Dikarya</taxon>
        <taxon>Basidiomycota</taxon>
        <taxon>Agaricomycotina</taxon>
        <taxon>Agaricomycetes</taxon>
        <taxon>Agaricomycetidae</taxon>
        <taxon>Agaricales</taxon>
        <taxon>Agaricineae</taxon>
        <taxon>Strophariaceae</taxon>
        <taxon>Psilocybe</taxon>
    </lineage>
</organism>
<dbReference type="InterPro" id="IPR011021">
    <property type="entry name" value="Arrestin-like_N"/>
</dbReference>
<feature type="region of interest" description="Disordered" evidence="1">
    <location>
        <begin position="1"/>
        <end position="73"/>
    </location>
</feature>
<evidence type="ECO:0000313" key="3">
    <source>
        <dbReference type="EMBL" id="KAG5170500.1"/>
    </source>
</evidence>
<comment type="caution">
    <text evidence="3">The sequence shown here is derived from an EMBL/GenBank/DDBJ whole genome shotgun (WGS) entry which is preliminary data.</text>
</comment>
<evidence type="ECO:0000259" key="2">
    <source>
        <dbReference type="Pfam" id="PF00339"/>
    </source>
</evidence>
<accession>A0A8H7XYW0</accession>
<dbReference type="Pfam" id="PF00339">
    <property type="entry name" value="Arrestin_N"/>
    <property type="match status" value="1"/>
</dbReference>
<dbReference type="OrthoDB" id="3261578at2759"/>
<sequence>MSATQTVPPQSVPGFLPPDYSSPLNETTSIRLDSELPAYVPPPPASSGSNNGHGIGAEGALGSSQPKEFHSELKKKGKTIATLTLIADSALSKGIPTYAQGQPIKGRVKLNLEKPETIQSVVVTVRGQVITGAGPNEHLTFVDISRVPWSQSDGEPLNSSSDDGNSTPTPTASTTAPATTTSAPSVEPSTPKFTGKLQGEYTWPFKVDLPKQVVVLSGGLKGEPQTFALPQTFSERHARASVLYEVSLQLTKGKLRADYRVASTFGYIPITRPPPFSTLRRLAYEEGTTLLGPTIDPEGWFSPEPAHIKGTIFNNRVTQVKCTLYLAKPLSYTRSSVLPVCLSLESADTQALDLLSSPKAVVARLRRRVRCRMNADKTMESLAWKDTIDDSQLAIWWPSTKRPEDSQSQRFVNGELHLRADIKPTSSMAHFRIEYTVVLLPFDAPGFVSADISPLIEYPVEIVTSYAPGPRPRMSAPPGYESDVPVVTYGITSMRSTFY</sequence>
<feature type="compositionally biased region" description="Low complexity" evidence="1">
    <location>
        <begin position="166"/>
        <end position="185"/>
    </location>
</feature>
<dbReference type="EMBL" id="JAFIQS010000004">
    <property type="protein sequence ID" value="KAG5170500.1"/>
    <property type="molecule type" value="Genomic_DNA"/>
</dbReference>
<dbReference type="Gene3D" id="2.60.40.640">
    <property type="match status" value="1"/>
</dbReference>
<proteinExistence type="predicted"/>
<name>A0A8H7XYW0_PSICU</name>